<sequence length="164" mass="16955">MNYEKNDPSRSSDTNANRDPISGAPGAHPIGTGVGAVVGGAAAGAAAGTVVGPVGTVVGAAVGAIVGGLAGKGVAEVIDPTSEEAYWRDNFKGRPYVENATSFDDYGPAYGYGVSSYAKYPGRSFDDVEADLSRDWDGARGASQLQWNQARNATRDAWERIGNR</sequence>
<protein>
    <recommendedName>
        <fullName evidence="4">Glycine zipper domain-containing protein</fullName>
    </recommendedName>
</protein>
<name>A0ABX1QFR6_9RHOO</name>
<keyword evidence="3" id="KW-1185">Reference proteome</keyword>
<dbReference type="RefSeq" id="WP_169261385.1">
    <property type="nucleotide sequence ID" value="NZ_WTVQ01000028.1"/>
</dbReference>
<reference evidence="2 3" key="1">
    <citation type="submission" date="2019-12" db="EMBL/GenBank/DDBJ databases">
        <title>Comparative genomics gives insights into the taxonomy of the Azoarcus-Aromatoleum group and reveals separate origins of nif in the plant-associated Azoarcus and non-plant-associated Aromatoleum sub-groups.</title>
        <authorList>
            <person name="Lafos M."/>
            <person name="Maluk M."/>
            <person name="Batista M."/>
            <person name="Junghare M."/>
            <person name="Carmona M."/>
            <person name="Faoro H."/>
            <person name="Cruz L.M."/>
            <person name="Battistoni F."/>
            <person name="De Souza E."/>
            <person name="Pedrosa F."/>
            <person name="Chen W.-M."/>
            <person name="Poole P.S."/>
            <person name="Dixon R.A."/>
            <person name="James E.K."/>
        </authorList>
    </citation>
    <scope>NUCLEOTIDE SEQUENCE [LARGE SCALE GENOMIC DNA]</scope>
    <source>
        <strain evidence="2 3">22Lin</strain>
    </source>
</reference>
<gene>
    <name evidence="2" type="ORF">GPA25_15905</name>
</gene>
<comment type="caution">
    <text evidence="2">The sequence shown here is derived from an EMBL/GenBank/DDBJ whole genome shotgun (WGS) entry which is preliminary data.</text>
</comment>
<evidence type="ECO:0008006" key="4">
    <source>
        <dbReference type="Google" id="ProtNLM"/>
    </source>
</evidence>
<proteinExistence type="predicted"/>
<accession>A0ABX1QFR6</accession>
<dbReference type="Proteomes" id="UP000648984">
    <property type="component" value="Unassembled WGS sequence"/>
</dbReference>
<dbReference type="EMBL" id="WTVQ01000028">
    <property type="protein sequence ID" value="NMG76246.1"/>
    <property type="molecule type" value="Genomic_DNA"/>
</dbReference>
<feature type="region of interest" description="Disordered" evidence="1">
    <location>
        <begin position="1"/>
        <end position="28"/>
    </location>
</feature>
<organism evidence="2 3">
    <name type="scientific">Aromatoleum diolicum</name>
    <dbReference type="NCBI Taxonomy" id="75796"/>
    <lineage>
        <taxon>Bacteria</taxon>
        <taxon>Pseudomonadati</taxon>
        <taxon>Pseudomonadota</taxon>
        <taxon>Betaproteobacteria</taxon>
        <taxon>Rhodocyclales</taxon>
        <taxon>Rhodocyclaceae</taxon>
        <taxon>Aromatoleum</taxon>
    </lineage>
</organism>
<evidence type="ECO:0000313" key="2">
    <source>
        <dbReference type="EMBL" id="NMG76246.1"/>
    </source>
</evidence>
<feature type="compositionally biased region" description="Basic and acidic residues" evidence="1">
    <location>
        <begin position="1"/>
        <end position="10"/>
    </location>
</feature>
<evidence type="ECO:0000313" key="3">
    <source>
        <dbReference type="Proteomes" id="UP000648984"/>
    </source>
</evidence>
<evidence type="ECO:0000256" key="1">
    <source>
        <dbReference type="SAM" id="MobiDB-lite"/>
    </source>
</evidence>